<dbReference type="EMBL" id="FUWS01000011">
    <property type="protein sequence ID" value="SKA31195.1"/>
    <property type="molecule type" value="Genomic_DNA"/>
</dbReference>
<feature type="compositionally biased region" description="Low complexity" evidence="1">
    <location>
        <begin position="40"/>
        <end position="63"/>
    </location>
</feature>
<evidence type="ECO:0000313" key="3">
    <source>
        <dbReference type="EMBL" id="SKA31195.1"/>
    </source>
</evidence>
<organism evidence="3 4">
    <name type="scientific">Marinactinospora thermotolerans DSM 45154</name>
    <dbReference type="NCBI Taxonomy" id="1122192"/>
    <lineage>
        <taxon>Bacteria</taxon>
        <taxon>Bacillati</taxon>
        <taxon>Actinomycetota</taxon>
        <taxon>Actinomycetes</taxon>
        <taxon>Streptosporangiales</taxon>
        <taxon>Nocardiopsidaceae</taxon>
        <taxon>Marinactinospora</taxon>
    </lineage>
</organism>
<accession>A0A1T4SSI0</accession>
<keyword evidence="2" id="KW-0732">Signal</keyword>
<dbReference type="OrthoDB" id="5189092at2"/>
<evidence type="ECO:0000256" key="2">
    <source>
        <dbReference type="SAM" id="SignalP"/>
    </source>
</evidence>
<feature type="compositionally biased region" description="Acidic residues" evidence="1">
    <location>
        <begin position="65"/>
        <end position="76"/>
    </location>
</feature>
<keyword evidence="4" id="KW-1185">Reference proteome</keyword>
<evidence type="ECO:0000256" key="1">
    <source>
        <dbReference type="SAM" id="MobiDB-lite"/>
    </source>
</evidence>
<name>A0A1T4SSI0_9ACTN</name>
<feature type="chain" id="PRO_5012910882" description="DUF4232 domain-containing protein" evidence="2">
    <location>
        <begin position="22"/>
        <end position="249"/>
    </location>
</feature>
<protein>
    <recommendedName>
        <fullName evidence="5">DUF4232 domain-containing protein</fullName>
    </recommendedName>
</protein>
<reference evidence="3 4" key="1">
    <citation type="submission" date="2017-02" db="EMBL/GenBank/DDBJ databases">
        <authorList>
            <person name="Peterson S.W."/>
        </authorList>
    </citation>
    <scope>NUCLEOTIDE SEQUENCE [LARGE SCALE GENOMIC DNA]</scope>
    <source>
        <strain evidence="3 4">DSM 45154</strain>
    </source>
</reference>
<sequence length="249" mass="25269">MKRRVFVLAGILLIVALIAYACSASPSDDGERAAGVSPDPGTGASPDSSASPSIAASPSTGAGSEDGDPAGDEDAGGSEGAAGEGGEGSGGGAGGPGAAAPAGGGDGGAAPDIPAPQRSEDPCRPQDVVVTLATDRTDYAWDAQPKIEVTVVNTAEQTCTIDVGPKAMELRITSGEDRIFSTADCVEGRGTDNEQLRRGVPLTTTVTWERERSWPDCREADSQARPGTYVVTLYGDYVNGAEPQVFRLN</sequence>
<dbReference type="STRING" id="1122192.SAMN02745673_03906"/>
<proteinExistence type="predicted"/>
<dbReference type="Proteomes" id="UP000190637">
    <property type="component" value="Unassembled WGS sequence"/>
</dbReference>
<dbReference type="AlphaFoldDB" id="A0A1T4SSI0"/>
<dbReference type="PROSITE" id="PS51257">
    <property type="entry name" value="PROKAR_LIPOPROTEIN"/>
    <property type="match status" value="1"/>
</dbReference>
<feature type="region of interest" description="Disordered" evidence="1">
    <location>
        <begin position="26"/>
        <end position="124"/>
    </location>
</feature>
<gene>
    <name evidence="3" type="ORF">SAMN02745673_03906</name>
</gene>
<feature type="signal peptide" evidence="2">
    <location>
        <begin position="1"/>
        <end position="21"/>
    </location>
</feature>
<evidence type="ECO:0000313" key="4">
    <source>
        <dbReference type="Proteomes" id="UP000190637"/>
    </source>
</evidence>
<feature type="compositionally biased region" description="Gly residues" evidence="1">
    <location>
        <begin position="77"/>
        <end position="108"/>
    </location>
</feature>
<evidence type="ECO:0008006" key="5">
    <source>
        <dbReference type="Google" id="ProtNLM"/>
    </source>
</evidence>